<comment type="caution">
    <text evidence="2">The sequence shown here is derived from an EMBL/GenBank/DDBJ whole genome shotgun (WGS) entry which is preliminary data.</text>
</comment>
<proteinExistence type="predicted"/>
<evidence type="ECO:0000256" key="1">
    <source>
        <dbReference type="SAM" id="Phobius"/>
    </source>
</evidence>
<accession>A0A430FMI3</accession>
<protein>
    <submittedName>
        <fullName evidence="2">Uncharacterized protein</fullName>
    </submittedName>
</protein>
<keyword evidence="1" id="KW-0812">Transmembrane</keyword>
<keyword evidence="1" id="KW-1133">Transmembrane helix</keyword>
<dbReference type="Proteomes" id="UP000287533">
    <property type="component" value="Unassembled WGS sequence"/>
</dbReference>
<gene>
    <name evidence="2" type="ORF">D2E25_0264</name>
</gene>
<reference evidence="2 3" key="1">
    <citation type="submission" date="2018-09" db="EMBL/GenBank/DDBJ databases">
        <title>Characterization of the phylogenetic diversity of five novel species belonging to the genus Bifidobacterium.</title>
        <authorList>
            <person name="Lugli G.A."/>
            <person name="Duranti S."/>
            <person name="Milani C."/>
        </authorList>
    </citation>
    <scope>NUCLEOTIDE SEQUENCE [LARGE SCALE GENOMIC DNA]</scope>
    <source>
        <strain evidence="2 3">2034B</strain>
    </source>
</reference>
<dbReference type="AlphaFoldDB" id="A0A430FMI3"/>
<evidence type="ECO:0000313" key="3">
    <source>
        <dbReference type="Proteomes" id="UP000287533"/>
    </source>
</evidence>
<feature type="transmembrane region" description="Helical" evidence="1">
    <location>
        <begin position="40"/>
        <end position="61"/>
    </location>
</feature>
<sequence length="70" mass="7728">MSDLWLAIGMFVWLVLNISLIITGLRLLMHVLSESDCDEWSPLAGLLITILTSGSWAAWIITCLRLGGVQ</sequence>
<feature type="transmembrane region" description="Helical" evidence="1">
    <location>
        <begin position="6"/>
        <end position="28"/>
    </location>
</feature>
<evidence type="ECO:0000313" key="2">
    <source>
        <dbReference type="EMBL" id="RSX53958.1"/>
    </source>
</evidence>
<organism evidence="2 3">
    <name type="scientific">Bifidobacterium goeldii</name>
    <dbReference type="NCBI Taxonomy" id="2306975"/>
    <lineage>
        <taxon>Bacteria</taxon>
        <taxon>Bacillati</taxon>
        <taxon>Actinomycetota</taxon>
        <taxon>Actinomycetes</taxon>
        <taxon>Bifidobacteriales</taxon>
        <taxon>Bifidobacteriaceae</taxon>
        <taxon>Bifidobacterium</taxon>
    </lineage>
</organism>
<keyword evidence="3" id="KW-1185">Reference proteome</keyword>
<dbReference type="EMBL" id="QXGL01000001">
    <property type="protein sequence ID" value="RSX53958.1"/>
    <property type="molecule type" value="Genomic_DNA"/>
</dbReference>
<name>A0A430FMI3_9BIFI</name>
<keyword evidence="1" id="KW-0472">Membrane</keyword>